<evidence type="ECO:0000259" key="4">
    <source>
        <dbReference type="Pfam" id="PF01648"/>
    </source>
</evidence>
<keyword evidence="1" id="KW-0808">Transferase</keyword>
<dbReference type="Proteomes" id="UP000257080">
    <property type="component" value="Unassembled WGS sequence"/>
</dbReference>
<dbReference type="GO" id="GO:0005886">
    <property type="term" value="C:plasma membrane"/>
    <property type="evidence" value="ECO:0007669"/>
    <property type="project" value="TreeGrafter"/>
</dbReference>
<evidence type="ECO:0000256" key="1">
    <source>
        <dbReference type="ARBA" id="ARBA00022679"/>
    </source>
</evidence>
<comment type="caution">
    <text evidence="6">The sequence shown here is derived from an EMBL/GenBank/DDBJ whole genome shotgun (WGS) entry which is preliminary data.</text>
</comment>
<evidence type="ECO:0000256" key="2">
    <source>
        <dbReference type="PIRSR" id="PIRSR603542-1"/>
    </source>
</evidence>
<keyword evidence="3" id="KW-0460">Magnesium</keyword>
<evidence type="ECO:0008006" key="8">
    <source>
        <dbReference type="Google" id="ProtNLM"/>
    </source>
</evidence>
<accession>A0A3E0WC99</accession>
<dbReference type="SUPFAM" id="SSF56214">
    <property type="entry name" value="4'-phosphopantetheinyl transferase"/>
    <property type="match status" value="1"/>
</dbReference>
<proteinExistence type="predicted"/>
<feature type="binding site" evidence="2">
    <location>
        <position position="75"/>
    </location>
    <ligand>
        <name>CoA</name>
        <dbReference type="ChEBI" id="CHEBI:57287"/>
    </ligand>
</feature>
<dbReference type="AlphaFoldDB" id="A0A3E0WC99"/>
<dbReference type="Pfam" id="PF17837">
    <property type="entry name" value="4PPT_N"/>
    <property type="match status" value="1"/>
</dbReference>
<reference evidence="6 7" key="1">
    <citation type="submission" date="2017-04" db="EMBL/GenBank/DDBJ databases">
        <title>Comparative genome analysis of Subtercola boreus.</title>
        <authorList>
            <person name="Cho Y.-J."/>
            <person name="Cho A."/>
            <person name="Kim O.-S."/>
            <person name="Lee J.-I."/>
        </authorList>
    </citation>
    <scope>NUCLEOTIDE SEQUENCE [LARGE SCALE GENOMIC DNA]</scope>
    <source>
        <strain evidence="6 7">P28004</strain>
    </source>
</reference>
<feature type="domain" description="4'-phosphopantetheinyl transferase N-terminal" evidence="5">
    <location>
        <begin position="63"/>
        <end position="129"/>
    </location>
</feature>
<dbReference type="InterPro" id="IPR003542">
    <property type="entry name" value="Enbac_synth_compD-like"/>
</dbReference>
<dbReference type="InterPro" id="IPR008278">
    <property type="entry name" value="4-PPantetheinyl_Trfase_dom"/>
</dbReference>
<feature type="domain" description="4'-phosphopantetheinyl transferase" evidence="4">
    <location>
        <begin position="137"/>
        <end position="210"/>
    </location>
</feature>
<dbReference type="GO" id="GO:0008897">
    <property type="term" value="F:holo-[acyl-carrier-protein] synthase activity"/>
    <property type="evidence" value="ECO:0007669"/>
    <property type="project" value="InterPro"/>
</dbReference>
<dbReference type="OrthoDB" id="8210607at2"/>
<dbReference type="GO" id="GO:0000287">
    <property type="term" value="F:magnesium ion binding"/>
    <property type="evidence" value="ECO:0007669"/>
    <property type="project" value="InterPro"/>
</dbReference>
<evidence type="ECO:0000256" key="3">
    <source>
        <dbReference type="PIRSR" id="PIRSR603542-2"/>
    </source>
</evidence>
<dbReference type="InterPro" id="IPR041354">
    <property type="entry name" value="4PPT_N"/>
</dbReference>
<feature type="binding site" evidence="2">
    <location>
        <position position="199"/>
    </location>
    <ligand>
        <name>CoA</name>
        <dbReference type="ChEBI" id="CHEBI:57287"/>
    </ligand>
</feature>
<feature type="binding site" evidence="2">
    <location>
        <position position="83"/>
    </location>
    <ligand>
        <name>CoA</name>
        <dbReference type="ChEBI" id="CHEBI:57287"/>
    </ligand>
</feature>
<feature type="binding site" evidence="2">
    <location>
        <position position="185"/>
    </location>
    <ligand>
        <name>CoA</name>
        <dbReference type="ChEBI" id="CHEBI:57287"/>
    </ligand>
</feature>
<keyword evidence="3" id="KW-0479">Metal-binding</keyword>
<sequence>MHRVGARGRFQDNSEMVVKKPLPRIARSSPTLPETSPLQYWLGSAFAVAIASPEIADSQLFREERAYIAGATENRREEFGAVRVCARRALASLDVDAGALVPNGDRSPSWPEGVIGSLAHCRDLCIAVVTTEPHVLGVGIDVETCTAVDLGLESVVCTETERRFIDSYPRYLRDDLRTMIFCAKEAVYKCQYPITKFFLDFLDIEITIAESLDTFVVAKVHHDPDISQLLSRVGGSIVQLNGFTFAVATLTASMSAEASSTTKAVRS</sequence>
<dbReference type="InterPro" id="IPR037143">
    <property type="entry name" value="4-PPantetheinyl_Trfase_dom_sf"/>
</dbReference>
<dbReference type="Gene3D" id="3.90.470.20">
    <property type="entry name" value="4'-phosphopantetheinyl transferase domain"/>
    <property type="match status" value="1"/>
</dbReference>
<gene>
    <name evidence="6" type="ORF">B7R25_08850</name>
</gene>
<dbReference type="GO" id="GO:0009239">
    <property type="term" value="P:enterobactin biosynthetic process"/>
    <property type="evidence" value="ECO:0007669"/>
    <property type="project" value="InterPro"/>
</dbReference>
<feature type="binding site" evidence="2">
    <location>
        <position position="141"/>
    </location>
    <ligand>
        <name>CoA</name>
        <dbReference type="ChEBI" id="CHEBI:57287"/>
    </ligand>
</feature>
<dbReference type="PRINTS" id="PR01399">
    <property type="entry name" value="ENTSNTHTASED"/>
</dbReference>
<feature type="binding site" evidence="3">
    <location>
        <position position="143"/>
    </location>
    <ligand>
        <name>Mg(2+)</name>
        <dbReference type="ChEBI" id="CHEBI:18420"/>
    </ligand>
</feature>
<evidence type="ECO:0000313" key="7">
    <source>
        <dbReference type="Proteomes" id="UP000257080"/>
    </source>
</evidence>
<feature type="binding site" evidence="3">
    <location>
        <position position="141"/>
    </location>
    <ligand>
        <name>Mg(2+)</name>
        <dbReference type="ChEBI" id="CHEBI:18420"/>
    </ligand>
</feature>
<dbReference type="PANTHER" id="PTHR38096">
    <property type="entry name" value="ENTEROBACTIN SYNTHASE COMPONENT D"/>
    <property type="match status" value="1"/>
</dbReference>
<dbReference type="EMBL" id="NBXE01000020">
    <property type="protein sequence ID" value="RFA27153.1"/>
    <property type="molecule type" value="Genomic_DNA"/>
</dbReference>
<dbReference type="GO" id="GO:0009366">
    <property type="term" value="C:enterobactin synthetase complex"/>
    <property type="evidence" value="ECO:0007669"/>
    <property type="project" value="InterPro"/>
</dbReference>
<organism evidence="6 7">
    <name type="scientific">Subtercola boreus</name>
    <dbReference type="NCBI Taxonomy" id="120213"/>
    <lineage>
        <taxon>Bacteria</taxon>
        <taxon>Bacillati</taxon>
        <taxon>Actinomycetota</taxon>
        <taxon>Actinomycetes</taxon>
        <taxon>Micrococcales</taxon>
        <taxon>Microbacteriaceae</taxon>
        <taxon>Subtercola</taxon>
    </lineage>
</organism>
<comment type="cofactor">
    <cofactor evidence="3">
        <name>Mg(2+)</name>
        <dbReference type="ChEBI" id="CHEBI:18420"/>
    </cofactor>
</comment>
<evidence type="ECO:0000313" key="6">
    <source>
        <dbReference type="EMBL" id="RFA27153.1"/>
    </source>
</evidence>
<dbReference type="Pfam" id="PF01648">
    <property type="entry name" value="ACPS"/>
    <property type="match status" value="1"/>
</dbReference>
<feature type="binding site" evidence="2">
    <location>
        <position position="189"/>
    </location>
    <ligand>
        <name>CoA</name>
        <dbReference type="ChEBI" id="CHEBI:57287"/>
    </ligand>
</feature>
<dbReference type="PANTHER" id="PTHR38096:SF1">
    <property type="entry name" value="ENTEROBACTIN SYNTHASE COMPONENT D"/>
    <property type="match status" value="1"/>
</dbReference>
<evidence type="ECO:0000259" key="5">
    <source>
        <dbReference type="Pfam" id="PF17837"/>
    </source>
</evidence>
<name>A0A3E0WC99_9MICO</name>
<protein>
    <recommendedName>
        <fullName evidence="8">4'-phosphopantetheinyl transferase</fullName>
    </recommendedName>
</protein>